<keyword evidence="3" id="KW-1185">Reference proteome</keyword>
<dbReference type="Proteomes" id="UP001337655">
    <property type="component" value="Unassembled WGS sequence"/>
</dbReference>
<name>A0AAV9P4U6_9PEZI</name>
<organism evidence="2 3">
    <name type="scientific">Saxophila tyrrhenica</name>
    <dbReference type="NCBI Taxonomy" id="1690608"/>
    <lineage>
        <taxon>Eukaryota</taxon>
        <taxon>Fungi</taxon>
        <taxon>Dikarya</taxon>
        <taxon>Ascomycota</taxon>
        <taxon>Pezizomycotina</taxon>
        <taxon>Dothideomycetes</taxon>
        <taxon>Dothideomycetidae</taxon>
        <taxon>Mycosphaerellales</taxon>
        <taxon>Extremaceae</taxon>
        <taxon>Saxophila</taxon>
    </lineage>
</organism>
<reference evidence="2 3" key="1">
    <citation type="submission" date="2023-08" db="EMBL/GenBank/DDBJ databases">
        <title>Black Yeasts Isolated from many extreme environments.</title>
        <authorList>
            <person name="Coleine C."/>
            <person name="Stajich J.E."/>
            <person name="Selbmann L."/>
        </authorList>
    </citation>
    <scope>NUCLEOTIDE SEQUENCE [LARGE SCALE GENOMIC DNA]</scope>
    <source>
        <strain evidence="2 3">CCFEE 5935</strain>
    </source>
</reference>
<evidence type="ECO:0000313" key="3">
    <source>
        <dbReference type="Proteomes" id="UP001337655"/>
    </source>
</evidence>
<accession>A0AAV9P4U6</accession>
<dbReference type="RefSeq" id="XP_064656797.1">
    <property type="nucleotide sequence ID" value="XM_064804955.1"/>
</dbReference>
<feature type="region of interest" description="Disordered" evidence="1">
    <location>
        <begin position="85"/>
        <end position="121"/>
    </location>
</feature>
<dbReference type="GeneID" id="89929054"/>
<proteinExistence type="predicted"/>
<dbReference type="AlphaFoldDB" id="A0AAV9P4U6"/>
<protein>
    <submittedName>
        <fullName evidence="2">Uncharacterized protein</fullName>
    </submittedName>
</protein>
<dbReference type="EMBL" id="JAVRRT010000012">
    <property type="protein sequence ID" value="KAK5166989.1"/>
    <property type="molecule type" value="Genomic_DNA"/>
</dbReference>
<gene>
    <name evidence="2" type="ORF">LTR77_007718</name>
</gene>
<comment type="caution">
    <text evidence="2">The sequence shown here is derived from an EMBL/GenBank/DDBJ whole genome shotgun (WGS) entry which is preliminary data.</text>
</comment>
<sequence>MMDEIIDEVEAKHSFRGWECVKPMMEGLSEVSPLFRLIMDVYVHDSATDVCGEIWEEENKTEVTTRFVQALARAYEQRVDNAEPKASAFANDLPTHTRQTRKGKHALTTIERNDMGGVSHT</sequence>
<evidence type="ECO:0000313" key="2">
    <source>
        <dbReference type="EMBL" id="KAK5166989.1"/>
    </source>
</evidence>
<evidence type="ECO:0000256" key="1">
    <source>
        <dbReference type="SAM" id="MobiDB-lite"/>
    </source>
</evidence>